<dbReference type="AlphaFoldDB" id="A0A2P6QM18"/>
<comment type="caution">
    <text evidence="1">The sequence shown here is derived from an EMBL/GenBank/DDBJ whole genome shotgun (WGS) entry which is preliminary data.</text>
</comment>
<dbReference type="PANTHER" id="PTHR48040">
    <property type="entry name" value="PLEIOTROPIC DRUG RESISTANCE PROTEIN 1-LIKE ISOFORM X1"/>
    <property type="match status" value="1"/>
</dbReference>
<dbReference type="InterPro" id="IPR027417">
    <property type="entry name" value="P-loop_NTPase"/>
</dbReference>
<name>A0A2P6QM18_ROSCH</name>
<dbReference type="PANTHER" id="PTHR48040:SF12">
    <property type="entry name" value="ABC TRANSPORTER G FAMILY MEMBER 32-LIKE ISOFORM X1"/>
    <property type="match status" value="1"/>
</dbReference>
<sequence>MLALLSQLRLLRSKRSKLTILDNISGIIRPSRLTLLLGPPSSGKTTLLLALAGRLGTGLQVAQHTMAMA</sequence>
<proteinExistence type="predicted"/>
<dbReference type="Proteomes" id="UP000238479">
    <property type="component" value="Chromosome 5"/>
</dbReference>
<keyword evidence="1" id="KW-0378">Hydrolase</keyword>
<dbReference type="EMBL" id="PDCK01000043">
    <property type="protein sequence ID" value="PRQ35237.1"/>
    <property type="molecule type" value="Genomic_DNA"/>
</dbReference>
<evidence type="ECO:0000313" key="2">
    <source>
        <dbReference type="Proteomes" id="UP000238479"/>
    </source>
</evidence>
<dbReference type="SUPFAM" id="SSF52540">
    <property type="entry name" value="P-loop containing nucleoside triphosphate hydrolases"/>
    <property type="match status" value="1"/>
</dbReference>
<accession>A0A2P6QM18</accession>
<organism evidence="1 2">
    <name type="scientific">Rosa chinensis</name>
    <name type="common">China rose</name>
    <dbReference type="NCBI Taxonomy" id="74649"/>
    <lineage>
        <taxon>Eukaryota</taxon>
        <taxon>Viridiplantae</taxon>
        <taxon>Streptophyta</taxon>
        <taxon>Embryophyta</taxon>
        <taxon>Tracheophyta</taxon>
        <taxon>Spermatophyta</taxon>
        <taxon>Magnoliopsida</taxon>
        <taxon>eudicotyledons</taxon>
        <taxon>Gunneridae</taxon>
        <taxon>Pentapetalae</taxon>
        <taxon>rosids</taxon>
        <taxon>fabids</taxon>
        <taxon>Rosales</taxon>
        <taxon>Rosaceae</taxon>
        <taxon>Rosoideae</taxon>
        <taxon>Rosoideae incertae sedis</taxon>
        <taxon>Rosa</taxon>
    </lineage>
</organism>
<gene>
    <name evidence="1" type="ORF">RchiOBHm_Chr5g0077811</name>
</gene>
<dbReference type="GO" id="GO:0016787">
    <property type="term" value="F:hydrolase activity"/>
    <property type="evidence" value="ECO:0007669"/>
    <property type="project" value="UniProtKB-KW"/>
</dbReference>
<protein>
    <submittedName>
        <fullName evidence="1">Putative P-loop containing nucleoside triphosphate hydrolase</fullName>
    </submittedName>
</protein>
<evidence type="ECO:0000313" key="1">
    <source>
        <dbReference type="EMBL" id="PRQ35237.1"/>
    </source>
</evidence>
<keyword evidence="2" id="KW-1185">Reference proteome</keyword>
<reference evidence="1 2" key="1">
    <citation type="journal article" date="2018" name="Nat. Genet.">
        <title>The Rosa genome provides new insights in the design of modern roses.</title>
        <authorList>
            <person name="Bendahmane M."/>
        </authorList>
    </citation>
    <scope>NUCLEOTIDE SEQUENCE [LARGE SCALE GENOMIC DNA]</scope>
    <source>
        <strain evidence="2">cv. Old Blush</strain>
    </source>
</reference>
<dbReference type="STRING" id="74649.A0A2P6QM18"/>
<dbReference type="Gramene" id="PRQ35237">
    <property type="protein sequence ID" value="PRQ35237"/>
    <property type="gene ID" value="RchiOBHm_Chr5g0077811"/>
</dbReference>
<dbReference type="Gene3D" id="3.40.50.300">
    <property type="entry name" value="P-loop containing nucleotide triphosphate hydrolases"/>
    <property type="match status" value="1"/>
</dbReference>